<feature type="domain" description="GAF" evidence="2">
    <location>
        <begin position="195"/>
        <end position="339"/>
    </location>
</feature>
<keyword evidence="1" id="KW-0378">Hydrolase</keyword>
<dbReference type="GO" id="GO:0016791">
    <property type="term" value="F:phosphatase activity"/>
    <property type="evidence" value="ECO:0007669"/>
    <property type="project" value="TreeGrafter"/>
</dbReference>
<evidence type="ECO:0000313" key="5">
    <source>
        <dbReference type="Proteomes" id="UP000220922"/>
    </source>
</evidence>
<dbReference type="InterPro" id="IPR003018">
    <property type="entry name" value="GAF"/>
</dbReference>
<dbReference type="SMART" id="SM00331">
    <property type="entry name" value="PP2C_SIG"/>
    <property type="match status" value="1"/>
</dbReference>
<dbReference type="SUPFAM" id="SSF55781">
    <property type="entry name" value="GAF domain-like"/>
    <property type="match status" value="2"/>
</dbReference>
<evidence type="ECO:0000313" key="4">
    <source>
        <dbReference type="EMBL" id="PDV96671.1"/>
    </source>
</evidence>
<dbReference type="AlphaFoldDB" id="A0A2H3KWD4"/>
<dbReference type="Pfam" id="PF07228">
    <property type="entry name" value="SpoIIE"/>
    <property type="match status" value="1"/>
</dbReference>
<proteinExistence type="predicted"/>
<organism evidence="4 5">
    <name type="scientific">Candidatus Chloroploca asiatica</name>
    <dbReference type="NCBI Taxonomy" id="1506545"/>
    <lineage>
        <taxon>Bacteria</taxon>
        <taxon>Bacillati</taxon>
        <taxon>Chloroflexota</taxon>
        <taxon>Chloroflexia</taxon>
        <taxon>Chloroflexales</taxon>
        <taxon>Chloroflexineae</taxon>
        <taxon>Oscillochloridaceae</taxon>
        <taxon>Candidatus Chloroploca</taxon>
    </lineage>
</organism>
<dbReference type="RefSeq" id="WP_097655246.1">
    <property type="nucleotide sequence ID" value="NZ_LYXE01000185.1"/>
</dbReference>
<dbReference type="InterPro" id="IPR001932">
    <property type="entry name" value="PPM-type_phosphatase-like_dom"/>
</dbReference>
<dbReference type="InterPro" id="IPR052016">
    <property type="entry name" value="Bact_Sigma-Reg"/>
</dbReference>
<evidence type="ECO:0000259" key="2">
    <source>
        <dbReference type="SMART" id="SM00065"/>
    </source>
</evidence>
<protein>
    <submittedName>
        <fullName evidence="4">Stage II sporulation protein E</fullName>
    </submittedName>
</protein>
<dbReference type="EMBL" id="LYXE01000185">
    <property type="protein sequence ID" value="PDV96671.1"/>
    <property type="molecule type" value="Genomic_DNA"/>
</dbReference>
<dbReference type="Proteomes" id="UP000220922">
    <property type="component" value="Unassembled WGS sequence"/>
</dbReference>
<dbReference type="SUPFAM" id="SSF81606">
    <property type="entry name" value="PP2C-like"/>
    <property type="match status" value="1"/>
</dbReference>
<dbReference type="PANTHER" id="PTHR43156">
    <property type="entry name" value="STAGE II SPORULATION PROTEIN E-RELATED"/>
    <property type="match status" value="1"/>
</dbReference>
<evidence type="ECO:0000256" key="1">
    <source>
        <dbReference type="ARBA" id="ARBA00022801"/>
    </source>
</evidence>
<feature type="domain" description="GAF" evidence="2">
    <location>
        <begin position="28"/>
        <end position="173"/>
    </location>
</feature>
<dbReference type="Gene3D" id="3.60.40.10">
    <property type="entry name" value="PPM-type phosphatase domain"/>
    <property type="match status" value="1"/>
</dbReference>
<keyword evidence="5" id="KW-1185">Reference proteome</keyword>
<dbReference type="InterPro" id="IPR029016">
    <property type="entry name" value="GAF-like_dom_sf"/>
</dbReference>
<dbReference type="Gene3D" id="3.30.450.40">
    <property type="match status" value="2"/>
</dbReference>
<dbReference type="Pfam" id="PF01590">
    <property type="entry name" value="GAF"/>
    <property type="match status" value="1"/>
</dbReference>
<evidence type="ECO:0000259" key="3">
    <source>
        <dbReference type="SMART" id="SM00331"/>
    </source>
</evidence>
<sequence>MPPFDRQQRNNDLAILSALTETLHHAVDLRETLDIALGHIVDLMGLTTGWIFLKDEGDHYTLAARHHVPPALAYPGSAWEGDCTCQDLCQAGKLEHAVVMLECSRLRDAVGDKRGLAQHASVPITSTDGLLGLLNVATTRWGRLAPADLQLLAIAGHMLGMAMARLHLYEQVKVRRVQEQRALLSLSQDLLMSESLEPALQRLTRVGTRLLEADACAFVEADELAGRAVLRAAHGWQLPAHAPWPLPLDPSSPHLWYLPERATSLSDEALAELPPLLRQQHFKGYLGLPVELGGVPVGTLMVASRSPRQFLDDEAQLLGILSNLLVQTLERERLQYEAMAREKLEQELDLAREIQASFLPNCCPVMPGYQIEAYYRAARQVGGDFYDFIPLPARSASPSAVPSVRAQSSSVVYRRGTRIATPEVPDLSTAQRIGVVIADVTDKGVPAALFMALSRTLLRATAIDGRRPDEVLERANRLILADSRAGLFVTCFYAIIEIDTGLVSFANGGHNYPLLWQAATRTVRPLRAQGIVLGIVPEPTFELQEFVMAPGDVLLFYTDGITEAMNQARELFGDERLTEILIANHQQSPAEIIQAILDQVTAFANGQNQSDDITMVVIKRNATPSAA</sequence>
<gene>
    <name evidence="4" type="ORF">A9Q02_20600</name>
</gene>
<accession>A0A2H3KWD4</accession>
<dbReference type="SMART" id="SM00065">
    <property type="entry name" value="GAF"/>
    <property type="match status" value="2"/>
</dbReference>
<dbReference type="PANTHER" id="PTHR43156:SF2">
    <property type="entry name" value="STAGE II SPORULATION PROTEIN E"/>
    <property type="match status" value="1"/>
</dbReference>
<reference evidence="4 5" key="1">
    <citation type="submission" date="2016-05" db="EMBL/GenBank/DDBJ databases">
        <authorList>
            <person name="Lavstsen T."/>
            <person name="Jespersen J.S."/>
        </authorList>
    </citation>
    <scope>NUCLEOTIDE SEQUENCE [LARGE SCALE GENOMIC DNA]</scope>
    <source>
        <strain evidence="4 5">B7-9</strain>
    </source>
</reference>
<dbReference type="InterPro" id="IPR036457">
    <property type="entry name" value="PPM-type-like_dom_sf"/>
</dbReference>
<name>A0A2H3KWD4_9CHLR</name>
<dbReference type="Pfam" id="PF13185">
    <property type="entry name" value="GAF_2"/>
    <property type="match status" value="1"/>
</dbReference>
<feature type="domain" description="PPM-type phosphatase" evidence="3">
    <location>
        <begin position="414"/>
        <end position="620"/>
    </location>
</feature>
<dbReference type="OrthoDB" id="311592at2"/>
<comment type="caution">
    <text evidence="4">The sequence shown here is derived from an EMBL/GenBank/DDBJ whole genome shotgun (WGS) entry which is preliminary data.</text>
</comment>